<feature type="coiled-coil region" evidence="1">
    <location>
        <begin position="254"/>
        <end position="323"/>
    </location>
</feature>
<sequence length="517" mass="59323">MNKTIIKIKLLVLSFFITGGLMAQQKLNKVSQSIKVDKDVTIDLNTSHCNIVFDTWNKDIIEIEAYIEGDDLSKEALENALEDWDVDVDASMGEVEIRTKGTRANTWVYNSGYGDNEAVHAVLEELKFELADLPEVIVDGVELDIDFEMPELPEMPEVPELPELPELPEGVDGIQFDYKAYKKDGEKYLEEYSKKFESQYGKDYAKKMEAWGDKFGKEWEDKYGKQMEEWAAKFDEKWEEKYGKRMEEWGKRFAEKMERQATRIEAQARHLEKQHAQHEKMRERHEKVRERHAKEREKHAQKREELAKNRKVLIERLVNKESNSKVKKTIKIKMPKKAKLKVNVRHGEIEFAANVDNLKAELSHTKFTAHSINGSSTSVNASYSPVYVNYWNLGELNLRYTENVELAHVKHMVLNSNSSNTTIKHLLGSAIIDGNIGDLKILDIDDAFSNLNVIIQNSNVVISLPKVAYNLQYKGNRSHVSHPKEKLSHNASNFSTGSLASGKSILVNAKYSNVTMQ</sequence>
<keyword evidence="3" id="KW-1185">Reference proteome</keyword>
<evidence type="ECO:0000313" key="3">
    <source>
        <dbReference type="Proteomes" id="UP001337305"/>
    </source>
</evidence>
<organism evidence="2 3">
    <name type="scientific">Flavivirga spongiicola</name>
    <dbReference type="NCBI Taxonomy" id="421621"/>
    <lineage>
        <taxon>Bacteria</taxon>
        <taxon>Pseudomonadati</taxon>
        <taxon>Bacteroidota</taxon>
        <taxon>Flavobacteriia</taxon>
        <taxon>Flavobacteriales</taxon>
        <taxon>Flavobacteriaceae</taxon>
        <taxon>Flavivirga</taxon>
    </lineage>
</organism>
<dbReference type="RefSeq" id="WP_303308309.1">
    <property type="nucleotide sequence ID" value="NZ_JAODOP010000004.1"/>
</dbReference>
<evidence type="ECO:0000256" key="1">
    <source>
        <dbReference type="SAM" id="Coils"/>
    </source>
</evidence>
<accession>A0ABU7XZ81</accession>
<proteinExistence type="predicted"/>
<protein>
    <recommendedName>
        <fullName evidence="4">Adhesin domain-containing protein</fullName>
    </recommendedName>
</protein>
<keyword evidence="1" id="KW-0175">Coiled coil</keyword>
<dbReference type="Proteomes" id="UP001337305">
    <property type="component" value="Unassembled WGS sequence"/>
</dbReference>
<comment type="caution">
    <text evidence="2">The sequence shown here is derived from an EMBL/GenBank/DDBJ whole genome shotgun (WGS) entry which is preliminary data.</text>
</comment>
<name>A0ABU7XZ81_9FLAO</name>
<dbReference type="EMBL" id="JAODOP010000004">
    <property type="protein sequence ID" value="MEF3836035.1"/>
    <property type="molecule type" value="Genomic_DNA"/>
</dbReference>
<gene>
    <name evidence="2" type="ORF">N1F79_23125</name>
</gene>
<evidence type="ECO:0000313" key="2">
    <source>
        <dbReference type="EMBL" id="MEF3836035.1"/>
    </source>
</evidence>
<reference evidence="2 3" key="1">
    <citation type="submission" date="2022-09" db="EMBL/GenBank/DDBJ databases">
        <title>Genome sequencing of Flavivirga sp. MEBiC05379.</title>
        <authorList>
            <person name="Oh H.-M."/>
            <person name="Kwon K.K."/>
            <person name="Park M.J."/>
            <person name="Yang S.-H."/>
        </authorList>
    </citation>
    <scope>NUCLEOTIDE SEQUENCE [LARGE SCALE GENOMIC DNA]</scope>
    <source>
        <strain evidence="2 3">MEBiC05379</strain>
    </source>
</reference>
<evidence type="ECO:0008006" key="4">
    <source>
        <dbReference type="Google" id="ProtNLM"/>
    </source>
</evidence>